<reference evidence="2" key="1">
    <citation type="submission" date="2022-11" db="UniProtKB">
        <authorList>
            <consortium name="WormBaseParasite"/>
        </authorList>
    </citation>
    <scope>IDENTIFICATION</scope>
</reference>
<accession>A0AC35G027</accession>
<evidence type="ECO:0000313" key="2">
    <source>
        <dbReference type="WBParaSite" id="PS1159_v2.g22493.t1"/>
    </source>
</evidence>
<organism evidence="1 2">
    <name type="scientific">Panagrolaimus sp. PS1159</name>
    <dbReference type="NCBI Taxonomy" id="55785"/>
    <lineage>
        <taxon>Eukaryota</taxon>
        <taxon>Metazoa</taxon>
        <taxon>Ecdysozoa</taxon>
        <taxon>Nematoda</taxon>
        <taxon>Chromadorea</taxon>
        <taxon>Rhabditida</taxon>
        <taxon>Tylenchina</taxon>
        <taxon>Panagrolaimomorpha</taxon>
        <taxon>Panagrolaimoidea</taxon>
        <taxon>Panagrolaimidae</taxon>
        <taxon>Panagrolaimus</taxon>
    </lineage>
</organism>
<dbReference type="Proteomes" id="UP000887580">
    <property type="component" value="Unplaced"/>
</dbReference>
<dbReference type="WBParaSite" id="PS1159_v2.g22493.t1">
    <property type="protein sequence ID" value="PS1159_v2.g22493.t1"/>
    <property type="gene ID" value="PS1159_v2.g22493"/>
</dbReference>
<name>A0AC35G027_9BILA</name>
<protein>
    <submittedName>
        <fullName evidence="2">Uncharacterized protein</fullName>
    </submittedName>
</protein>
<sequence length="130" mass="13705">MASNSIIICFLVLLLTVNTSARAVNYAQSEYGDSVQLKSGGSNDDQVTTSTNQNGGSNIYPQLNNNDGGNSNYPQNNQDSYPQGQQDYVQPTRESKIKHIIKSAIKGAIMGAAASAAAAAMQTTSNDGNK</sequence>
<proteinExistence type="predicted"/>
<evidence type="ECO:0000313" key="1">
    <source>
        <dbReference type="Proteomes" id="UP000887580"/>
    </source>
</evidence>